<sequence>MDWPVHKGSCARTRQINLKVFYPFIGYLFEYLRKIMSPVDGKYRHPGLNHNLAKAPLPTTRKAAHPDSTYHQTVVLDEEHGNDGPGLTEWVKFKPNFADRAKFWYQVTREDNNFELTTAISLILLAEIYSTNFEDDDQTTGAKPCFRLEHGNSPISDFGICKGRIRGDRNRLQVWCYVNPVTKEKQTVQDPDNYYWLYFRTILGEEVTLDCCSFSYGMDLCVDARPCLTKLRSELSNSTCKIVPAYFRTSGHDEPSHYTLIEEKRFSVMHNTRIHKALVETHRHSIFSSMPDEKKDVFRGFMEEVSGKPWRPYQEELFWWYRVCGGAMLRQVLSERHWKEWKKPIRCKGSEANGAELFEGSVDDFAIGLVELATMAWKDPLYFTG</sequence>
<protein>
    <submittedName>
        <fullName evidence="1">Uncharacterized protein</fullName>
    </submittedName>
</protein>
<dbReference type="EMBL" id="MU151246">
    <property type="protein sequence ID" value="KAF9446433.1"/>
    <property type="molecule type" value="Genomic_DNA"/>
</dbReference>
<comment type="caution">
    <text evidence="1">The sequence shown here is derived from an EMBL/GenBank/DDBJ whole genome shotgun (WGS) entry which is preliminary data.</text>
</comment>
<name>A0A9P5X7S8_9AGAR</name>
<evidence type="ECO:0000313" key="1">
    <source>
        <dbReference type="EMBL" id="KAF9446433.1"/>
    </source>
</evidence>
<accession>A0A9P5X7S8</accession>
<dbReference type="AlphaFoldDB" id="A0A9P5X7S8"/>
<keyword evidence="2" id="KW-1185">Reference proteome</keyword>
<dbReference type="OrthoDB" id="341421at2759"/>
<dbReference type="Proteomes" id="UP000807342">
    <property type="component" value="Unassembled WGS sequence"/>
</dbReference>
<proteinExistence type="predicted"/>
<evidence type="ECO:0000313" key="2">
    <source>
        <dbReference type="Proteomes" id="UP000807342"/>
    </source>
</evidence>
<gene>
    <name evidence="1" type="ORF">P691DRAFT_776878</name>
</gene>
<reference evidence="1" key="1">
    <citation type="submission" date="2020-11" db="EMBL/GenBank/DDBJ databases">
        <authorList>
            <consortium name="DOE Joint Genome Institute"/>
            <person name="Ahrendt S."/>
            <person name="Riley R."/>
            <person name="Andreopoulos W."/>
            <person name="Labutti K."/>
            <person name="Pangilinan J."/>
            <person name="Ruiz-Duenas F.J."/>
            <person name="Barrasa J.M."/>
            <person name="Sanchez-Garcia M."/>
            <person name="Camarero S."/>
            <person name="Miyauchi S."/>
            <person name="Serrano A."/>
            <person name="Linde D."/>
            <person name="Babiker R."/>
            <person name="Drula E."/>
            <person name="Ayuso-Fernandez I."/>
            <person name="Pacheco R."/>
            <person name="Padilla G."/>
            <person name="Ferreira P."/>
            <person name="Barriuso J."/>
            <person name="Kellner H."/>
            <person name="Castanera R."/>
            <person name="Alfaro M."/>
            <person name="Ramirez L."/>
            <person name="Pisabarro A.G."/>
            <person name="Kuo A."/>
            <person name="Tritt A."/>
            <person name="Lipzen A."/>
            <person name="He G."/>
            <person name="Yan M."/>
            <person name="Ng V."/>
            <person name="Cullen D."/>
            <person name="Martin F."/>
            <person name="Rosso M.-N."/>
            <person name="Henrissat B."/>
            <person name="Hibbett D."/>
            <person name="Martinez A.T."/>
            <person name="Grigoriev I.V."/>
        </authorList>
    </citation>
    <scope>NUCLEOTIDE SEQUENCE</scope>
    <source>
        <strain evidence="1">MF-IS2</strain>
    </source>
</reference>
<organism evidence="1 2">
    <name type="scientific">Macrolepiota fuliginosa MF-IS2</name>
    <dbReference type="NCBI Taxonomy" id="1400762"/>
    <lineage>
        <taxon>Eukaryota</taxon>
        <taxon>Fungi</taxon>
        <taxon>Dikarya</taxon>
        <taxon>Basidiomycota</taxon>
        <taxon>Agaricomycotina</taxon>
        <taxon>Agaricomycetes</taxon>
        <taxon>Agaricomycetidae</taxon>
        <taxon>Agaricales</taxon>
        <taxon>Agaricineae</taxon>
        <taxon>Agaricaceae</taxon>
        <taxon>Macrolepiota</taxon>
    </lineage>
</organism>